<dbReference type="RefSeq" id="WP_191139148.1">
    <property type="nucleotide sequence ID" value="NZ_JACXAG020000002.1"/>
</dbReference>
<sequence>MNEIILVKGLVKYPITLDPSIWIIDDRKVELSDYLTQVEGLAVKLGLFLSNAEPDPKASQVICHRHGQPSVTLTHEEAKEAWMCFAKDGKPISAGGPALLYYADGRNKEKPIDHISYFEIVK</sequence>
<gene>
    <name evidence="1" type="ORF">IC620_01050</name>
</gene>
<dbReference type="AlphaFoldDB" id="A0A926RTB6"/>
<dbReference type="EMBL" id="JACXAH010000002">
    <property type="protein sequence ID" value="MBD1370949.1"/>
    <property type="molecule type" value="Genomic_DNA"/>
</dbReference>
<comment type="caution">
    <text evidence="1">The sequence shown here is derived from an EMBL/GenBank/DDBJ whole genome shotgun (WGS) entry which is preliminary data.</text>
</comment>
<reference evidence="1" key="1">
    <citation type="submission" date="2020-09" db="EMBL/GenBank/DDBJ databases">
        <title>A novel bacterium of genus Hazenella, isolated from South China Sea.</title>
        <authorList>
            <person name="Huang H."/>
            <person name="Mo K."/>
            <person name="Hu Y."/>
        </authorList>
    </citation>
    <scope>NUCLEOTIDE SEQUENCE</scope>
    <source>
        <strain evidence="1">IB182357</strain>
    </source>
</reference>
<dbReference type="Proteomes" id="UP000661691">
    <property type="component" value="Unassembled WGS sequence"/>
</dbReference>
<name>A0A926RTB6_9BACL</name>
<proteinExistence type="predicted"/>
<protein>
    <submittedName>
        <fullName evidence="1">Uncharacterized protein</fullName>
    </submittedName>
</protein>
<evidence type="ECO:0000313" key="1">
    <source>
        <dbReference type="EMBL" id="MBD1370949.1"/>
    </source>
</evidence>
<organism evidence="1 2">
    <name type="scientific">Polycladospora coralii</name>
    <dbReference type="NCBI Taxonomy" id="2771432"/>
    <lineage>
        <taxon>Bacteria</taxon>
        <taxon>Bacillati</taxon>
        <taxon>Bacillota</taxon>
        <taxon>Bacilli</taxon>
        <taxon>Bacillales</taxon>
        <taxon>Thermoactinomycetaceae</taxon>
        <taxon>Polycladospora</taxon>
    </lineage>
</organism>
<accession>A0A926RTB6</accession>
<evidence type="ECO:0000313" key="2">
    <source>
        <dbReference type="Proteomes" id="UP000661691"/>
    </source>
</evidence>
<keyword evidence="2" id="KW-1185">Reference proteome</keyword>